<reference evidence="2 3" key="1">
    <citation type="journal article" date="2017" name="Antonie Van Leeuwenhoek">
        <title>Rhizobium rhizosphaerae sp. nov., a novel species isolated from rice rhizosphere.</title>
        <authorList>
            <person name="Zhao J.J."/>
            <person name="Zhang J."/>
            <person name="Zhang R.J."/>
            <person name="Zhang C.W."/>
            <person name="Yin H.Q."/>
            <person name="Zhang X.X."/>
        </authorList>
    </citation>
    <scope>NUCLEOTIDE SEQUENCE [LARGE SCALE GENOMIC DNA]</scope>
    <source>
        <strain evidence="2 3">E3</strain>
    </source>
</reference>
<dbReference type="RefSeq" id="WP_008843507.1">
    <property type="nucleotide sequence ID" value="NZ_BAEN01000022.1"/>
</dbReference>
<organism evidence="2 3">
    <name type="scientific">Aliiglaciecola lipolytica E3</name>
    <dbReference type="NCBI Taxonomy" id="1127673"/>
    <lineage>
        <taxon>Bacteria</taxon>
        <taxon>Pseudomonadati</taxon>
        <taxon>Pseudomonadota</taxon>
        <taxon>Gammaproteobacteria</taxon>
        <taxon>Alteromonadales</taxon>
        <taxon>Alteromonadaceae</taxon>
        <taxon>Aliiglaciecola</taxon>
    </lineage>
</organism>
<keyword evidence="1" id="KW-0472">Membrane</keyword>
<keyword evidence="1" id="KW-0812">Transmembrane</keyword>
<evidence type="ECO:0000313" key="3">
    <source>
        <dbReference type="Proteomes" id="UP000006334"/>
    </source>
</evidence>
<dbReference type="PROSITE" id="PS51365">
    <property type="entry name" value="RENAL_DIPEPTIDASE_2"/>
    <property type="match status" value="1"/>
</dbReference>
<feature type="transmembrane region" description="Helical" evidence="1">
    <location>
        <begin position="6"/>
        <end position="25"/>
    </location>
</feature>
<accession>K6YQU1</accession>
<dbReference type="PANTHER" id="PTHR10443">
    <property type="entry name" value="MICROSOMAL DIPEPTIDASE"/>
    <property type="match status" value="1"/>
</dbReference>
<dbReference type="Pfam" id="PF01244">
    <property type="entry name" value="Peptidase_M19"/>
    <property type="match status" value="1"/>
</dbReference>
<dbReference type="OrthoDB" id="9804920at2"/>
<sequence length="391" mass="42320">MKKSNIAVVVMATIFLGYVGVRTIVPGMLEKKMNQVVNAEPVTIDEETIRFHNSLIVGDWHADTLLWNRDISDQSDVGHVDIPRLQQGNVALQMFTTVTKSPAGLNYEKNATDAADNITRLSLAQGWPIATWTSLTARAIHQAEKLLQQANDHPNELMLVTSQATLSSFLKKRESNPTLVAGLLGTEGSHALDGELENIQVLYDKGFRMMSLQHFFDNKLGGSLHGTSQSGLTSFGSKAVEKMQALGIIVDISHSSEQTVRDVLAMSKAPLVVSHTGLKGHCDSKRNISDSLMQQIAAAEGLIAVGYWDGAICSTRPSDIADAIIYGINLVGENHIALGSDFDGAVATEFDTSQLAIITQILLQKNVSKQTVAKVMGGNMLTFLQNNLPAQ</sequence>
<dbReference type="PANTHER" id="PTHR10443:SF12">
    <property type="entry name" value="DIPEPTIDASE"/>
    <property type="match status" value="1"/>
</dbReference>
<dbReference type="InterPro" id="IPR032466">
    <property type="entry name" value="Metal_Hydrolase"/>
</dbReference>
<comment type="caution">
    <text evidence="2">The sequence shown here is derived from an EMBL/GenBank/DDBJ whole genome shotgun (WGS) entry which is preliminary data.</text>
</comment>
<dbReference type="EMBL" id="BAEN01000022">
    <property type="protein sequence ID" value="GAC13690.1"/>
    <property type="molecule type" value="Genomic_DNA"/>
</dbReference>
<dbReference type="AlphaFoldDB" id="K6YQU1"/>
<dbReference type="InterPro" id="IPR008257">
    <property type="entry name" value="Pept_M19"/>
</dbReference>
<evidence type="ECO:0000313" key="2">
    <source>
        <dbReference type="EMBL" id="GAC13690.1"/>
    </source>
</evidence>
<proteinExistence type="predicted"/>
<dbReference type="GO" id="GO:0006508">
    <property type="term" value="P:proteolysis"/>
    <property type="evidence" value="ECO:0007669"/>
    <property type="project" value="InterPro"/>
</dbReference>
<dbReference type="GO" id="GO:0070573">
    <property type="term" value="F:metallodipeptidase activity"/>
    <property type="evidence" value="ECO:0007669"/>
    <property type="project" value="InterPro"/>
</dbReference>
<name>K6YQU1_9ALTE</name>
<evidence type="ECO:0000256" key="1">
    <source>
        <dbReference type="SAM" id="Phobius"/>
    </source>
</evidence>
<gene>
    <name evidence="2" type="ORF">GLIP_1048</name>
</gene>
<dbReference type="eggNOG" id="COG2355">
    <property type="taxonomic scope" value="Bacteria"/>
</dbReference>
<keyword evidence="3" id="KW-1185">Reference proteome</keyword>
<dbReference type="STRING" id="1127673.GLIP_1048"/>
<dbReference type="SUPFAM" id="SSF51556">
    <property type="entry name" value="Metallo-dependent hydrolases"/>
    <property type="match status" value="1"/>
</dbReference>
<dbReference type="Proteomes" id="UP000006334">
    <property type="component" value="Unassembled WGS sequence"/>
</dbReference>
<keyword evidence="1" id="KW-1133">Transmembrane helix</keyword>
<dbReference type="CDD" id="cd01301">
    <property type="entry name" value="rDP_like"/>
    <property type="match status" value="1"/>
</dbReference>
<dbReference type="Gene3D" id="3.20.20.140">
    <property type="entry name" value="Metal-dependent hydrolases"/>
    <property type="match status" value="1"/>
</dbReference>
<protein>
    <submittedName>
        <fullName evidence="2">Renal dipeptidase family protein</fullName>
    </submittedName>
</protein>